<protein>
    <submittedName>
        <fullName evidence="1">Uncharacterized protein</fullName>
    </submittedName>
</protein>
<gene>
    <name evidence="1" type="ORF">ACFQS1_11130</name>
</gene>
<name>A0ABW2HSJ9_9ACTN</name>
<dbReference type="RefSeq" id="WP_378966608.1">
    <property type="nucleotide sequence ID" value="NZ_JBHTBJ010000006.1"/>
</dbReference>
<accession>A0ABW2HSJ9</accession>
<organism evidence="1 2">
    <name type="scientific">Paractinoplanes rhizophilus</name>
    <dbReference type="NCBI Taxonomy" id="1416877"/>
    <lineage>
        <taxon>Bacteria</taxon>
        <taxon>Bacillati</taxon>
        <taxon>Actinomycetota</taxon>
        <taxon>Actinomycetes</taxon>
        <taxon>Micromonosporales</taxon>
        <taxon>Micromonosporaceae</taxon>
        <taxon>Paractinoplanes</taxon>
    </lineage>
</organism>
<comment type="caution">
    <text evidence="1">The sequence shown here is derived from an EMBL/GenBank/DDBJ whole genome shotgun (WGS) entry which is preliminary data.</text>
</comment>
<keyword evidence="2" id="KW-1185">Reference proteome</keyword>
<dbReference type="EMBL" id="JBHTBJ010000006">
    <property type="protein sequence ID" value="MFC7274535.1"/>
    <property type="molecule type" value="Genomic_DNA"/>
</dbReference>
<proteinExistence type="predicted"/>
<evidence type="ECO:0000313" key="1">
    <source>
        <dbReference type="EMBL" id="MFC7274535.1"/>
    </source>
</evidence>
<sequence>MGWAGWLLTGACAGHVVGAGDPGSAAQATVAFGAGWCGGWSCAPP</sequence>
<reference evidence="2" key="1">
    <citation type="journal article" date="2019" name="Int. J. Syst. Evol. Microbiol.">
        <title>The Global Catalogue of Microorganisms (GCM) 10K type strain sequencing project: providing services to taxonomists for standard genome sequencing and annotation.</title>
        <authorList>
            <consortium name="The Broad Institute Genomics Platform"/>
            <consortium name="The Broad Institute Genome Sequencing Center for Infectious Disease"/>
            <person name="Wu L."/>
            <person name="Ma J."/>
        </authorList>
    </citation>
    <scope>NUCLEOTIDE SEQUENCE [LARGE SCALE GENOMIC DNA]</scope>
    <source>
        <strain evidence="2">XZYJT-10</strain>
    </source>
</reference>
<evidence type="ECO:0000313" key="2">
    <source>
        <dbReference type="Proteomes" id="UP001596548"/>
    </source>
</evidence>
<dbReference type="Proteomes" id="UP001596548">
    <property type="component" value="Unassembled WGS sequence"/>
</dbReference>